<keyword evidence="1" id="KW-1133">Transmembrane helix</keyword>
<dbReference type="PANTHER" id="PTHR32063:SF19">
    <property type="entry name" value="CATION EFFLUX SYSTEM PROTEIN CUSA"/>
    <property type="match status" value="1"/>
</dbReference>
<dbReference type="InterPro" id="IPR001036">
    <property type="entry name" value="Acrflvin-R"/>
</dbReference>
<sequence length="97" mass="11101">MIEWIIRRSVANRFLVMMAALFLSIWGTWTIIHTPVDALPDLSDVQVIVKTRYPGQAPQIVENQVTWPLTTTMLSVPGAKTVSRLLAIRRLLRVRDF</sequence>
<protein>
    <submittedName>
        <fullName evidence="2">Cobalt-zinc-cadmium resistance protein CzcA</fullName>
    </submittedName>
</protein>
<reference evidence="2 3" key="1">
    <citation type="submission" date="2018-06" db="EMBL/GenBank/DDBJ databases">
        <authorList>
            <consortium name="Pathogen Informatics"/>
            <person name="Doyle S."/>
        </authorList>
    </citation>
    <scope>NUCLEOTIDE SEQUENCE [LARGE SCALE GENOMIC DNA]</scope>
    <source>
        <strain evidence="2 3">NCTC9140</strain>
    </source>
</reference>
<evidence type="ECO:0000313" key="2">
    <source>
        <dbReference type="EMBL" id="STS79852.1"/>
    </source>
</evidence>
<dbReference type="SUPFAM" id="SSF82693">
    <property type="entry name" value="Multidrug efflux transporter AcrB pore domain, PN1, PN2, PC1 and PC2 subdomains"/>
    <property type="match status" value="1"/>
</dbReference>
<keyword evidence="1" id="KW-0472">Membrane</keyword>
<evidence type="ECO:0000313" key="3">
    <source>
        <dbReference type="Proteomes" id="UP000254938"/>
    </source>
</evidence>
<proteinExistence type="predicted"/>
<dbReference type="GO" id="GO:0042910">
    <property type="term" value="F:xenobiotic transmembrane transporter activity"/>
    <property type="evidence" value="ECO:0007669"/>
    <property type="project" value="TreeGrafter"/>
</dbReference>
<dbReference type="Pfam" id="PF00873">
    <property type="entry name" value="ACR_tran"/>
    <property type="match status" value="1"/>
</dbReference>
<accession>A0A377TJP2</accession>
<gene>
    <name evidence="2" type="primary">cusA_4</name>
    <name evidence="2" type="ORF">NCTC9140_01541</name>
</gene>
<dbReference type="Proteomes" id="UP000254938">
    <property type="component" value="Unassembled WGS sequence"/>
</dbReference>
<dbReference type="Gene3D" id="1.20.1640.10">
    <property type="entry name" value="Multidrug efflux transporter AcrB transmembrane domain"/>
    <property type="match status" value="1"/>
</dbReference>
<name>A0A377TJP2_KLEPN</name>
<feature type="transmembrane region" description="Helical" evidence="1">
    <location>
        <begin position="12"/>
        <end position="32"/>
    </location>
</feature>
<dbReference type="EMBL" id="UGKQ01000007">
    <property type="protein sequence ID" value="STS79852.1"/>
    <property type="molecule type" value="Genomic_DNA"/>
</dbReference>
<dbReference type="PANTHER" id="PTHR32063">
    <property type="match status" value="1"/>
</dbReference>
<dbReference type="Gene3D" id="3.30.70.1430">
    <property type="entry name" value="Multidrug efflux transporter AcrB pore domain"/>
    <property type="match status" value="1"/>
</dbReference>
<dbReference type="GO" id="GO:0005886">
    <property type="term" value="C:plasma membrane"/>
    <property type="evidence" value="ECO:0007669"/>
    <property type="project" value="TreeGrafter"/>
</dbReference>
<keyword evidence="1" id="KW-0812">Transmembrane</keyword>
<dbReference type="AlphaFoldDB" id="A0A377TJP2"/>
<evidence type="ECO:0000256" key="1">
    <source>
        <dbReference type="SAM" id="Phobius"/>
    </source>
</evidence>
<organism evidence="2 3">
    <name type="scientific">Klebsiella pneumoniae</name>
    <dbReference type="NCBI Taxonomy" id="573"/>
    <lineage>
        <taxon>Bacteria</taxon>
        <taxon>Pseudomonadati</taxon>
        <taxon>Pseudomonadota</taxon>
        <taxon>Gammaproteobacteria</taxon>
        <taxon>Enterobacterales</taxon>
        <taxon>Enterobacteriaceae</taxon>
        <taxon>Klebsiella/Raoultella group</taxon>
        <taxon>Klebsiella</taxon>
        <taxon>Klebsiella pneumoniae complex</taxon>
    </lineage>
</organism>